<feature type="region of interest" description="Disordered" evidence="1">
    <location>
        <begin position="20"/>
        <end position="41"/>
    </location>
</feature>
<dbReference type="AlphaFoldDB" id="A0A2I2GFW1"/>
<gene>
    <name evidence="2" type="ORF">P170DRAFT_85837</name>
</gene>
<dbReference type="RefSeq" id="XP_024707061.1">
    <property type="nucleotide sequence ID" value="XM_024855417.1"/>
</dbReference>
<protein>
    <submittedName>
        <fullName evidence="2">Uncharacterized protein</fullName>
    </submittedName>
</protein>
<organism evidence="2 3">
    <name type="scientific">Aspergillus steynii IBT 23096</name>
    <dbReference type="NCBI Taxonomy" id="1392250"/>
    <lineage>
        <taxon>Eukaryota</taxon>
        <taxon>Fungi</taxon>
        <taxon>Dikarya</taxon>
        <taxon>Ascomycota</taxon>
        <taxon>Pezizomycotina</taxon>
        <taxon>Eurotiomycetes</taxon>
        <taxon>Eurotiomycetidae</taxon>
        <taxon>Eurotiales</taxon>
        <taxon>Aspergillaceae</taxon>
        <taxon>Aspergillus</taxon>
        <taxon>Aspergillus subgen. Circumdati</taxon>
    </lineage>
</organism>
<evidence type="ECO:0000313" key="2">
    <source>
        <dbReference type="EMBL" id="PLB51759.1"/>
    </source>
</evidence>
<sequence>MNNFLRYAWPTSQNLSPVEAHPAAGHQKVHHKQKNGHRRGVPPLSEIVTQFILLCNNASTKTQGEKPRRITARLLMQAALEELPLPERSPESLDQQLLKAVENLNAALTRQLGIDMANYWSPPGGISLATQVETFSREMPLPRLQDAIVDFVSGLIEGLEAPVLVQLERGQLQGLNRAETQQLKDRVGLR</sequence>
<evidence type="ECO:0000313" key="3">
    <source>
        <dbReference type="Proteomes" id="UP000234275"/>
    </source>
</evidence>
<dbReference type="Proteomes" id="UP000234275">
    <property type="component" value="Unassembled WGS sequence"/>
</dbReference>
<comment type="caution">
    <text evidence="2">The sequence shown here is derived from an EMBL/GenBank/DDBJ whole genome shotgun (WGS) entry which is preliminary data.</text>
</comment>
<dbReference type="EMBL" id="MSFO01000002">
    <property type="protein sequence ID" value="PLB51759.1"/>
    <property type="molecule type" value="Genomic_DNA"/>
</dbReference>
<proteinExistence type="predicted"/>
<accession>A0A2I2GFW1</accession>
<feature type="compositionally biased region" description="Basic residues" evidence="1">
    <location>
        <begin position="27"/>
        <end position="40"/>
    </location>
</feature>
<reference evidence="2 3" key="1">
    <citation type="submission" date="2016-12" db="EMBL/GenBank/DDBJ databases">
        <title>The genomes of Aspergillus section Nigri reveals drivers in fungal speciation.</title>
        <authorList>
            <consortium name="DOE Joint Genome Institute"/>
            <person name="Vesth T.C."/>
            <person name="Nybo J."/>
            <person name="Theobald S."/>
            <person name="Brandl J."/>
            <person name="Frisvad J.C."/>
            <person name="Nielsen K.F."/>
            <person name="Lyhne E.K."/>
            <person name="Kogle M.E."/>
            <person name="Kuo A."/>
            <person name="Riley R."/>
            <person name="Clum A."/>
            <person name="Nolan M."/>
            <person name="Lipzen A."/>
            <person name="Salamov A."/>
            <person name="Henrissat B."/>
            <person name="Wiebenga A."/>
            <person name="De Vries R.P."/>
            <person name="Grigoriev I.V."/>
            <person name="Mortensen U.H."/>
            <person name="Andersen M.R."/>
            <person name="Baker S.E."/>
        </authorList>
    </citation>
    <scope>NUCLEOTIDE SEQUENCE [LARGE SCALE GENOMIC DNA]</scope>
    <source>
        <strain evidence="2 3">IBT 23096</strain>
    </source>
</reference>
<dbReference type="VEuPathDB" id="FungiDB:P170DRAFT_85837"/>
<dbReference type="GeneID" id="36563124"/>
<keyword evidence="3" id="KW-1185">Reference proteome</keyword>
<dbReference type="OrthoDB" id="4149149at2759"/>
<name>A0A2I2GFW1_9EURO</name>
<evidence type="ECO:0000256" key="1">
    <source>
        <dbReference type="SAM" id="MobiDB-lite"/>
    </source>
</evidence>